<feature type="transmembrane region" description="Helical" evidence="8">
    <location>
        <begin position="77"/>
        <end position="98"/>
    </location>
</feature>
<protein>
    <submittedName>
        <fullName evidence="9">AI-2E family transporter</fullName>
    </submittedName>
</protein>
<dbReference type="GO" id="GO:0055085">
    <property type="term" value="P:transmembrane transport"/>
    <property type="evidence" value="ECO:0007669"/>
    <property type="project" value="TreeGrafter"/>
</dbReference>
<dbReference type="Pfam" id="PF01594">
    <property type="entry name" value="AI-2E_transport"/>
    <property type="match status" value="1"/>
</dbReference>
<evidence type="ECO:0000256" key="6">
    <source>
        <dbReference type="ARBA" id="ARBA00022989"/>
    </source>
</evidence>
<feature type="transmembrane region" description="Helical" evidence="8">
    <location>
        <begin position="55"/>
        <end position="71"/>
    </location>
</feature>
<keyword evidence="5 8" id="KW-0812">Transmembrane</keyword>
<evidence type="ECO:0000256" key="2">
    <source>
        <dbReference type="ARBA" id="ARBA00009773"/>
    </source>
</evidence>
<keyword evidence="6 8" id="KW-1133">Transmembrane helix</keyword>
<evidence type="ECO:0000256" key="1">
    <source>
        <dbReference type="ARBA" id="ARBA00004651"/>
    </source>
</evidence>
<feature type="transmembrane region" description="Helical" evidence="8">
    <location>
        <begin position="242"/>
        <end position="267"/>
    </location>
</feature>
<keyword evidence="7 8" id="KW-0472">Membrane</keyword>
<proteinExistence type="inferred from homology"/>
<dbReference type="RefSeq" id="WP_122937730.1">
    <property type="nucleotide sequence ID" value="NZ_JBHSNT010000007.1"/>
</dbReference>
<evidence type="ECO:0000256" key="4">
    <source>
        <dbReference type="ARBA" id="ARBA00022475"/>
    </source>
</evidence>
<name>A0A3M8A5V3_9MICO</name>
<keyword evidence="10" id="KW-1185">Reference proteome</keyword>
<dbReference type="GO" id="GO:0005886">
    <property type="term" value="C:plasma membrane"/>
    <property type="evidence" value="ECO:0007669"/>
    <property type="project" value="UniProtKB-SubCell"/>
</dbReference>
<dbReference type="InterPro" id="IPR002549">
    <property type="entry name" value="AI-2E-like"/>
</dbReference>
<feature type="transmembrane region" description="Helical" evidence="8">
    <location>
        <begin position="273"/>
        <end position="293"/>
    </location>
</feature>
<keyword evidence="3" id="KW-0813">Transport</keyword>
<organism evidence="9 10">
    <name type="scientific">Agromyces tardus</name>
    <dbReference type="NCBI Taxonomy" id="2583849"/>
    <lineage>
        <taxon>Bacteria</taxon>
        <taxon>Bacillati</taxon>
        <taxon>Actinomycetota</taxon>
        <taxon>Actinomycetes</taxon>
        <taxon>Micrococcales</taxon>
        <taxon>Microbacteriaceae</taxon>
        <taxon>Agromyces</taxon>
    </lineage>
</organism>
<comment type="caution">
    <text evidence="9">The sequence shown here is derived from an EMBL/GenBank/DDBJ whole genome shotgun (WGS) entry which is preliminary data.</text>
</comment>
<feature type="transmembrane region" description="Helical" evidence="8">
    <location>
        <begin position="195"/>
        <end position="221"/>
    </location>
</feature>
<reference evidence="9 10" key="1">
    <citation type="submission" date="2018-10" db="EMBL/GenBank/DDBJ databases">
        <title>Isolation, diversity and antibacterial activity of antinobacteria from the wheat rhizosphere soil.</title>
        <authorList>
            <person name="Sun T."/>
        </authorList>
    </citation>
    <scope>NUCLEOTIDE SEQUENCE [LARGE SCALE GENOMIC DNA]</scope>
    <source>
        <strain evidence="9 10">SJ-23</strain>
    </source>
</reference>
<evidence type="ECO:0000256" key="5">
    <source>
        <dbReference type="ARBA" id="ARBA00022692"/>
    </source>
</evidence>
<dbReference type="EMBL" id="RHHB01000034">
    <property type="protein sequence ID" value="RNB46381.1"/>
    <property type="molecule type" value="Genomic_DNA"/>
</dbReference>
<evidence type="ECO:0000313" key="9">
    <source>
        <dbReference type="EMBL" id="RNB46381.1"/>
    </source>
</evidence>
<feature type="transmembrane region" description="Helical" evidence="8">
    <location>
        <begin position="342"/>
        <end position="375"/>
    </location>
</feature>
<dbReference type="PANTHER" id="PTHR21716">
    <property type="entry name" value="TRANSMEMBRANE PROTEIN"/>
    <property type="match status" value="1"/>
</dbReference>
<feature type="transmembrane region" description="Helical" evidence="8">
    <location>
        <begin position="300"/>
        <end position="322"/>
    </location>
</feature>
<keyword evidence="4" id="KW-1003">Cell membrane</keyword>
<comment type="similarity">
    <text evidence="2">Belongs to the autoinducer-2 exporter (AI-2E) (TC 2.A.86) family.</text>
</comment>
<dbReference type="PANTHER" id="PTHR21716:SF53">
    <property type="entry name" value="PERMEASE PERM-RELATED"/>
    <property type="match status" value="1"/>
</dbReference>
<gene>
    <name evidence="9" type="ORF">EDM22_14125</name>
</gene>
<evidence type="ECO:0000313" key="10">
    <source>
        <dbReference type="Proteomes" id="UP000275048"/>
    </source>
</evidence>
<accession>A0A3M8A5V3</accession>
<dbReference type="AlphaFoldDB" id="A0A3M8A5V3"/>
<dbReference type="OrthoDB" id="9784366at2"/>
<comment type="subcellular location">
    <subcellularLocation>
        <location evidence="1">Cell membrane</location>
        <topology evidence="1">Multi-pass membrane protein</topology>
    </subcellularLocation>
</comment>
<evidence type="ECO:0000256" key="8">
    <source>
        <dbReference type="SAM" id="Phobius"/>
    </source>
</evidence>
<feature type="transmembrane region" description="Helical" evidence="8">
    <location>
        <begin position="110"/>
        <end position="131"/>
    </location>
</feature>
<sequence length="420" mass="43565">MGLFSRREPRPPADDGDAAAIAADADGAPAALVPRGPGPGSIWGDRLGRWATRSLQVLIVVALAALAIWGLSQVTVLVIPVLVAIIVASAASPLIAWLRRHGVSPMLAAWITLLSGILVLGGIVTGIVFAVRNQWQDLADSAVQGFDHLLEWATSLPIPIDQQQIDDARNAIVDFVTSAEFGAGALAGVSAAAEIATGAVLMFVMLFFFLKDGDVIWAFFLRPFRGRDLERGRRVGVTSVKVLGGYVRGTAIVAFVDALFIGIGLAILQVPLALPLGVLVFLASFIPIVGATITGILAALVALVANGPIVALIVIAIVIGVNQLEGNFLQPVVMAQSLKLHPLVILIALTAGSVLAGIVGAVLAVPIAAVTWAIIKVWDGPDPSIDARKSFRRRRRADAATDTAVAVVPDAGPSAGTPVA</sequence>
<evidence type="ECO:0000256" key="7">
    <source>
        <dbReference type="ARBA" id="ARBA00023136"/>
    </source>
</evidence>
<evidence type="ECO:0000256" key="3">
    <source>
        <dbReference type="ARBA" id="ARBA00022448"/>
    </source>
</evidence>
<dbReference type="Proteomes" id="UP000275048">
    <property type="component" value="Unassembled WGS sequence"/>
</dbReference>